<evidence type="ECO:0000256" key="5">
    <source>
        <dbReference type="PIRSR" id="PIRSR602401-1"/>
    </source>
</evidence>
<proteinExistence type="inferred from homology"/>
<evidence type="ECO:0000313" key="7">
    <source>
        <dbReference type="EMBL" id="TMW65589.1"/>
    </source>
</evidence>
<feature type="binding site" description="axial binding residue" evidence="5">
    <location>
        <position position="280"/>
    </location>
    <ligand>
        <name>heme</name>
        <dbReference type="ChEBI" id="CHEBI:30413"/>
    </ligand>
    <ligandPart>
        <name>Fe</name>
        <dbReference type="ChEBI" id="CHEBI:18248"/>
    </ligandPart>
</feature>
<dbReference type="OrthoDB" id="155724at2759"/>
<keyword evidence="2 5" id="KW-0479">Metal-binding</keyword>
<dbReference type="Gene3D" id="1.10.630.10">
    <property type="entry name" value="Cytochrome P450"/>
    <property type="match status" value="1"/>
</dbReference>
<dbReference type="InterPro" id="IPR002401">
    <property type="entry name" value="Cyt_P450_E_grp-I"/>
</dbReference>
<comment type="caution">
    <text evidence="7">The sequence shown here is derived from an EMBL/GenBank/DDBJ whole genome shotgun (WGS) entry which is preliminary data.</text>
</comment>
<dbReference type="PANTHER" id="PTHR24296">
    <property type="entry name" value="CYTOCHROME P450"/>
    <property type="match status" value="1"/>
</dbReference>
<evidence type="ECO:0000256" key="1">
    <source>
        <dbReference type="ARBA" id="ARBA00010617"/>
    </source>
</evidence>
<keyword evidence="3 6" id="KW-0560">Oxidoreductase</keyword>
<evidence type="ECO:0000256" key="3">
    <source>
        <dbReference type="ARBA" id="ARBA00023002"/>
    </source>
</evidence>
<evidence type="ECO:0008006" key="9">
    <source>
        <dbReference type="Google" id="ProtNLM"/>
    </source>
</evidence>
<dbReference type="EMBL" id="SPLM01000037">
    <property type="protein sequence ID" value="TMW65589.1"/>
    <property type="molecule type" value="Genomic_DNA"/>
</dbReference>
<dbReference type="GO" id="GO:0005506">
    <property type="term" value="F:iron ion binding"/>
    <property type="evidence" value="ECO:0007669"/>
    <property type="project" value="InterPro"/>
</dbReference>
<gene>
    <name evidence="7" type="ORF">Poli38472_008231</name>
</gene>
<dbReference type="GO" id="GO:0016705">
    <property type="term" value="F:oxidoreductase activity, acting on paired donors, with incorporation or reduction of molecular oxygen"/>
    <property type="evidence" value="ECO:0007669"/>
    <property type="project" value="InterPro"/>
</dbReference>
<dbReference type="PRINTS" id="PR00463">
    <property type="entry name" value="EP450I"/>
</dbReference>
<evidence type="ECO:0000256" key="6">
    <source>
        <dbReference type="RuleBase" id="RU000461"/>
    </source>
</evidence>
<evidence type="ECO:0000313" key="8">
    <source>
        <dbReference type="Proteomes" id="UP000794436"/>
    </source>
</evidence>
<reference evidence="7" key="1">
    <citation type="submission" date="2019-03" db="EMBL/GenBank/DDBJ databases">
        <title>Long read genome sequence of the mycoparasitic Pythium oligandrum ATCC 38472 isolated from sugarbeet rhizosphere.</title>
        <authorList>
            <person name="Gaulin E."/>
        </authorList>
    </citation>
    <scope>NUCLEOTIDE SEQUENCE</scope>
    <source>
        <strain evidence="7">ATCC 38472_TT</strain>
    </source>
</reference>
<dbReference type="GO" id="GO:0004497">
    <property type="term" value="F:monooxygenase activity"/>
    <property type="evidence" value="ECO:0007669"/>
    <property type="project" value="UniProtKB-KW"/>
</dbReference>
<organism evidence="7 8">
    <name type="scientific">Pythium oligandrum</name>
    <name type="common">Mycoparasitic fungus</name>
    <dbReference type="NCBI Taxonomy" id="41045"/>
    <lineage>
        <taxon>Eukaryota</taxon>
        <taxon>Sar</taxon>
        <taxon>Stramenopiles</taxon>
        <taxon>Oomycota</taxon>
        <taxon>Peronosporomycetes</taxon>
        <taxon>Pythiales</taxon>
        <taxon>Pythiaceae</taxon>
        <taxon>Pythium</taxon>
    </lineage>
</organism>
<dbReference type="Proteomes" id="UP000794436">
    <property type="component" value="Unassembled WGS sequence"/>
</dbReference>
<keyword evidence="6" id="KW-0503">Monooxygenase</keyword>
<evidence type="ECO:0000256" key="2">
    <source>
        <dbReference type="ARBA" id="ARBA00022723"/>
    </source>
</evidence>
<dbReference type="AlphaFoldDB" id="A0A8K1CL90"/>
<keyword evidence="5 6" id="KW-0349">Heme</keyword>
<dbReference type="PRINTS" id="PR00385">
    <property type="entry name" value="P450"/>
</dbReference>
<protein>
    <recommendedName>
        <fullName evidence="9">Cytochrome P450</fullName>
    </recommendedName>
</protein>
<comment type="similarity">
    <text evidence="1 6">Belongs to the cytochrome P450 family.</text>
</comment>
<keyword evidence="8" id="KW-1185">Reference proteome</keyword>
<dbReference type="GO" id="GO:0020037">
    <property type="term" value="F:heme binding"/>
    <property type="evidence" value="ECO:0007669"/>
    <property type="project" value="InterPro"/>
</dbReference>
<dbReference type="GO" id="GO:0006629">
    <property type="term" value="P:lipid metabolic process"/>
    <property type="evidence" value="ECO:0007669"/>
    <property type="project" value="UniProtKB-ARBA"/>
</dbReference>
<dbReference type="InterPro" id="IPR017972">
    <property type="entry name" value="Cyt_P450_CS"/>
</dbReference>
<dbReference type="Pfam" id="PF00067">
    <property type="entry name" value="p450"/>
    <property type="match status" value="1"/>
</dbReference>
<dbReference type="PROSITE" id="PS00086">
    <property type="entry name" value="CYTOCHROME_P450"/>
    <property type="match status" value="1"/>
</dbReference>
<evidence type="ECO:0000256" key="4">
    <source>
        <dbReference type="ARBA" id="ARBA00023004"/>
    </source>
</evidence>
<dbReference type="InterPro" id="IPR001128">
    <property type="entry name" value="Cyt_P450"/>
</dbReference>
<dbReference type="SUPFAM" id="SSF48264">
    <property type="entry name" value="Cytochrome P450"/>
    <property type="match status" value="1"/>
</dbReference>
<name>A0A8K1CL90_PYTOL</name>
<accession>A0A8K1CL90</accession>
<dbReference type="InterPro" id="IPR036396">
    <property type="entry name" value="Cyt_P450_sf"/>
</dbReference>
<comment type="cofactor">
    <cofactor evidence="5">
        <name>heme</name>
        <dbReference type="ChEBI" id="CHEBI:30413"/>
    </cofactor>
</comment>
<sequence>MILEMGLGIELDWIGAETKHPVEHAADLAPNLIIRRTRLPRLVWKIQRWLNIGSERELRHSMDVVLNWVRDIIQESLENLARKKEEGKDHVRTGDDGEEIKSVIEIYVENSRDDVLGLRSEDLVDFIQTFVLAARDTTAVTLSWLFFLLRDHPQVEKKLREEITTKLPQFVGDKNAYITTEHVRLLSYLEATIRETIRLYPAAPSTRKMAARDTVIGGDIFVPKGMNISLMSYAMARSTGIWGPDAAEFKPERWLDVATGEVTPVSTNKWFSFHSGPRVCIGMNLALMELRVVAANLLLRYHFEVDPAHPGKYGLALALPMKDPLMVKVLPTQRV</sequence>
<keyword evidence="4 5" id="KW-0408">Iron</keyword>